<protein>
    <submittedName>
        <fullName evidence="2">Uncharacterized protein</fullName>
    </submittedName>
</protein>
<evidence type="ECO:0000313" key="2">
    <source>
        <dbReference type="EnsemblPlants" id="ONIVA06G23810.1"/>
    </source>
</evidence>
<feature type="region of interest" description="Disordered" evidence="1">
    <location>
        <begin position="145"/>
        <end position="241"/>
    </location>
</feature>
<feature type="compositionally biased region" description="Basic residues" evidence="1">
    <location>
        <begin position="207"/>
        <end position="241"/>
    </location>
</feature>
<feature type="compositionally biased region" description="Basic residues" evidence="1">
    <location>
        <begin position="52"/>
        <end position="64"/>
    </location>
</feature>
<keyword evidence="3" id="KW-1185">Reference proteome</keyword>
<sequence length="351" mass="40256">MGRKSTVEFSAPTRTLNQKPPTRARRAPNRGRGSTAGSARWAPPPPPDRAHLYRQHPRGHHHPPPHPSSPQTRRATRQRPRSRSIPPPKQQQPPRCAAAAGTDVDELRRRLVPARLGPRLRRHRPNPRPPRLLLLLLLLLHRRPRTQARRPRRPRRRQAAFPKGAGGGVAAGEGVQAERAAGGRREGEAGQGGRGRRAVPAQGGPRGARRLRAPPPRAPRHVRLLPRRPRRRRRRRRGYKARRLGHRRRVRAHLRGQGRRLDARRRRPLEDVRRVLQADPSHEELRGRQLIAKTIIQIIDPTTRNDAMPQLICLSVCLSELVRLKVCAMEEAWLYRSSMHMYLYRSRISDR</sequence>
<feature type="compositionally biased region" description="Basic residues" evidence="1">
    <location>
        <begin position="145"/>
        <end position="158"/>
    </location>
</feature>
<name>A0A0E0HT41_ORYNI</name>
<dbReference type="AlphaFoldDB" id="A0A0E0HT41"/>
<reference evidence="2" key="2">
    <citation type="submission" date="2018-04" db="EMBL/GenBank/DDBJ databases">
        <title>OnivRS2 (Oryza nivara Reference Sequence Version 2).</title>
        <authorList>
            <person name="Zhang J."/>
            <person name="Kudrna D."/>
            <person name="Lee S."/>
            <person name="Talag J."/>
            <person name="Rajasekar S."/>
            <person name="Welchert J."/>
            <person name="Hsing Y.-I."/>
            <person name="Wing R.A."/>
        </authorList>
    </citation>
    <scope>NUCLEOTIDE SEQUENCE [LARGE SCALE GENOMIC DNA]</scope>
    <source>
        <strain evidence="2">SL10</strain>
    </source>
</reference>
<dbReference type="Proteomes" id="UP000006591">
    <property type="component" value="Chromosome 6"/>
</dbReference>
<proteinExistence type="predicted"/>
<dbReference type="Gramene" id="ONIVA06G23810.1">
    <property type="protein sequence ID" value="ONIVA06G23810.1"/>
    <property type="gene ID" value="ONIVA06G23810"/>
</dbReference>
<feature type="region of interest" description="Disordered" evidence="1">
    <location>
        <begin position="1"/>
        <end position="105"/>
    </location>
</feature>
<evidence type="ECO:0000256" key="1">
    <source>
        <dbReference type="SAM" id="MobiDB-lite"/>
    </source>
</evidence>
<organism evidence="2">
    <name type="scientific">Oryza nivara</name>
    <name type="common">Indian wild rice</name>
    <name type="synonym">Oryza sativa f. spontanea</name>
    <dbReference type="NCBI Taxonomy" id="4536"/>
    <lineage>
        <taxon>Eukaryota</taxon>
        <taxon>Viridiplantae</taxon>
        <taxon>Streptophyta</taxon>
        <taxon>Embryophyta</taxon>
        <taxon>Tracheophyta</taxon>
        <taxon>Spermatophyta</taxon>
        <taxon>Magnoliopsida</taxon>
        <taxon>Liliopsida</taxon>
        <taxon>Poales</taxon>
        <taxon>Poaceae</taxon>
        <taxon>BOP clade</taxon>
        <taxon>Oryzoideae</taxon>
        <taxon>Oryzeae</taxon>
        <taxon>Oryzinae</taxon>
        <taxon>Oryza</taxon>
    </lineage>
</organism>
<dbReference type="EnsemblPlants" id="ONIVA06G23810.1">
    <property type="protein sequence ID" value="ONIVA06G23810.1"/>
    <property type="gene ID" value="ONIVA06G23810"/>
</dbReference>
<reference evidence="2" key="1">
    <citation type="submission" date="2015-04" db="UniProtKB">
        <authorList>
            <consortium name="EnsemblPlants"/>
        </authorList>
    </citation>
    <scope>IDENTIFICATION</scope>
    <source>
        <strain evidence="2">SL10</strain>
    </source>
</reference>
<accession>A0A0E0HT41</accession>
<dbReference type="HOGENOM" id="CLU_790809_0_0_1"/>
<evidence type="ECO:0000313" key="3">
    <source>
        <dbReference type="Proteomes" id="UP000006591"/>
    </source>
</evidence>
<dbReference type="OMA" id="TRNDAMP"/>